<dbReference type="PRINTS" id="PR00081">
    <property type="entry name" value="GDHRDH"/>
</dbReference>
<dbReference type="SUPFAM" id="SSF51735">
    <property type="entry name" value="NAD(P)-binding Rossmann-fold domains"/>
    <property type="match status" value="1"/>
</dbReference>
<dbReference type="InterPro" id="IPR002347">
    <property type="entry name" value="SDR_fam"/>
</dbReference>
<dbReference type="InterPro" id="IPR057326">
    <property type="entry name" value="KR_dom"/>
</dbReference>
<dbReference type="EMBL" id="JAAXLA010000008">
    <property type="protein sequence ID" value="NMH97030.1"/>
    <property type="molecule type" value="Genomic_DNA"/>
</dbReference>
<evidence type="ECO:0000313" key="6">
    <source>
        <dbReference type="EMBL" id="NMH97030.1"/>
    </source>
</evidence>
<dbReference type="PANTHER" id="PTHR44196">
    <property type="entry name" value="DEHYDROGENASE/REDUCTASE SDR FAMILY MEMBER 7B"/>
    <property type="match status" value="1"/>
</dbReference>
<keyword evidence="7" id="KW-1185">Reference proteome</keyword>
<dbReference type="Proteomes" id="UP000820669">
    <property type="component" value="Unassembled WGS sequence"/>
</dbReference>
<evidence type="ECO:0000313" key="7">
    <source>
        <dbReference type="Proteomes" id="UP000820669"/>
    </source>
</evidence>
<evidence type="ECO:0000259" key="5">
    <source>
        <dbReference type="SMART" id="SM00822"/>
    </source>
</evidence>
<gene>
    <name evidence="6" type="ORF">HF526_06815</name>
</gene>
<reference evidence="6 7" key="1">
    <citation type="submission" date="2020-04" db="EMBL/GenBank/DDBJ databases">
        <authorList>
            <person name="Klaysubun C."/>
            <person name="Duangmal K."/>
            <person name="Lipun K."/>
        </authorList>
    </citation>
    <scope>NUCLEOTIDE SEQUENCE [LARGE SCALE GENOMIC DNA]</scope>
    <source>
        <strain evidence="6 7">K10HN5</strain>
    </source>
</reference>
<evidence type="ECO:0000256" key="1">
    <source>
        <dbReference type="ARBA" id="ARBA00006484"/>
    </source>
</evidence>
<evidence type="ECO:0000256" key="3">
    <source>
        <dbReference type="RuleBase" id="RU000363"/>
    </source>
</evidence>
<keyword evidence="2" id="KW-0560">Oxidoreductase</keyword>
<protein>
    <submittedName>
        <fullName evidence="6">SDR family NAD(P)-dependent oxidoreductase</fullName>
    </submittedName>
</protein>
<dbReference type="InterPro" id="IPR036291">
    <property type="entry name" value="NAD(P)-bd_dom_sf"/>
</dbReference>
<comment type="caution">
    <text evidence="6">The sequence shown here is derived from an EMBL/GenBank/DDBJ whole genome shotgun (WGS) entry which is preliminary data.</text>
</comment>
<proteinExistence type="inferred from homology"/>
<name>A0ABX1S620_9PSEU</name>
<feature type="compositionally biased region" description="Low complexity" evidence="4">
    <location>
        <begin position="53"/>
        <end position="82"/>
    </location>
</feature>
<dbReference type="PANTHER" id="PTHR44196:SF2">
    <property type="entry name" value="SHORT-CHAIN DEHYDROGENASE-RELATED"/>
    <property type="match status" value="1"/>
</dbReference>
<comment type="similarity">
    <text evidence="1 3">Belongs to the short-chain dehydrogenases/reductases (SDR) family.</text>
</comment>
<dbReference type="Pfam" id="PF00106">
    <property type="entry name" value="adh_short"/>
    <property type="match status" value="1"/>
</dbReference>
<sequence>MPEPYTAVGLIPTVRGIRTRGDIGRNLEHIAQLFAAASWLSSLDHVTGRSTRRTSTPSAPRTPTRSSASRSSSARSSSWSPAGCGWTPGSNAEPGPWRAFSGSLQGHRASVPAVPTALITGASTGLGAAFARRLGAEGHDLVLVARNRDRLEAAAAGHRAAFGVRVEVLAADLADPAARARVERRLTDPDLSPVDVLVNNAAVETCTEFAQARLGELQTEIAVNVTAVLSLTHAAVPGMIGRGRGAVINVASFAGYLPPRGSAYAASKAWVLAFTDTVAASLTGTGVAALALCPGRVRTDKHVRTGRPVGREGSPLWQDPDEVVDACLADLRRGRSLSTPGWVYASVVGVLELPRRSLRALARLAGRGRTSRPPAVSVARR</sequence>
<feature type="domain" description="Ketoreductase" evidence="5">
    <location>
        <begin position="115"/>
        <end position="300"/>
    </location>
</feature>
<dbReference type="Gene3D" id="3.40.50.720">
    <property type="entry name" value="NAD(P)-binding Rossmann-like Domain"/>
    <property type="match status" value="1"/>
</dbReference>
<feature type="region of interest" description="Disordered" evidence="4">
    <location>
        <begin position="48"/>
        <end position="103"/>
    </location>
</feature>
<organism evidence="6 7">
    <name type="scientific">Pseudonocardia acidicola</name>
    <dbReference type="NCBI Taxonomy" id="2724939"/>
    <lineage>
        <taxon>Bacteria</taxon>
        <taxon>Bacillati</taxon>
        <taxon>Actinomycetota</taxon>
        <taxon>Actinomycetes</taxon>
        <taxon>Pseudonocardiales</taxon>
        <taxon>Pseudonocardiaceae</taxon>
        <taxon>Pseudonocardia</taxon>
    </lineage>
</organism>
<dbReference type="PRINTS" id="PR00080">
    <property type="entry name" value="SDRFAMILY"/>
</dbReference>
<accession>A0ABX1S620</accession>
<evidence type="ECO:0000256" key="2">
    <source>
        <dbReference type="ARBA" id="ARBA00023002"/>
    </source>
</evidence>
<dbReference type="SMART" id="SM00822">
    <property type="entry name" value="PKS_KR"/>
    <property type="match status" value="1"/>
</dbReference>
<dbReference type="CDD" id="cd05233">
    <property type="entry name" value="SDR_c"/>
    <property type="match status" value="1"/>
</dbReference>
<evidence type="ECO:0000256" key="4">
    <source>
        <dbReference type="SAM" id="MobiDB-lite"/>
    </source>
</evidence>